<name>A0A9D4AGJ6_9ROSI</name>
<organism evidence="2 3">
    <name type="scientific">Gossypium stocksii</name>
    <dbReference type="NCBI Taxonomy" id="47602"/>
    <lineage>
        <taxon>Eukaryota</taxon>
        <taxon>Viridiplantae</taxon>
        <taxon>Streptophyta</taxon>
        <taxon>Embryophyta</taxon>
        <taxon>Tracheophyta</taxon>
        <taxon>Spermatophyta</taxon>
        <taxon>Magnoliopsida</taxon>
        <taxon>eudicotyledons</taxon>
        <taxon>Gunneridae</taxon>
        <taxon>Pentapetalae</taxon>
        <taxon>rosids</taxon>
        <taxon>malvids</taxon>
        <taxon>Malvales</taxon>
        <taxon>Malvaceae</taxon>
        <taxon>Malvoideae</taxon>
        <taxon>Gossypium</taxon>
    </lineage>
</organism>
<evidence type="ECO:0000313" key="3">
    <source>
        <dbReference type="Proteomes" id="UP000828251"/>
    </source>
</evidence>
<evidence type="ECO:0000313" key="2">
    <source>
        <dbReference type="EMBL" id="KAH1115125.1"/>
    </source>
</evidence>
<feature type="compositionally biased region" description="Basic and acidic residues" evidence="1">
    <location>
        <begin position="1"/>
        <end position="16"/>
    </location>
</feature>
<sequence length="81" mass="9098">MDEFDSGGRRGDKGPGAEDEGSTAPLLEKATDEEMTTLIELFKTHAPNLINGKKSYELLRQFTLEPQVTLHNSFSLRKYII</sequence>
<comment type="caution">
    <text evidence="2">The sequence shown here is derived from an EMBL/GenBank/DDBJ whole genome shotgun (WGS) entry which is preliminary data.</text>
</comment>
<reference evidence="2 3" key="1">
    <citation type="journal article" date="2021" name="Plant Biotechnol. J.">
        <title>Multi-omics assisted identification of the key and species-specific regulatory components of drought-tolerant mechanisms in Gossypium stocksii.</title>
        <authorList>
            <person name="Yu D."/>
            <person name="Ke L."/>
            <person name="Zhang D."/>
            <person name="Wu Y."/>
            <person name="Sun Y."/>
            <person name="Mei J."/>
            <person name="Sun J."/>
            <person name="Sun Y."/>
        </authorList>
    </citation>
    <scope>NUCLEOTIDE SEQUENCE [LARGE SCALE GENOMIC DNA]</scope>
    <source>
        <strain evidence="3">cv. E1</strain>
        <tissue evidence="2">Leaf</tissue>
    </source>
</reference>
<dbReference type="Proteomes" id="UP000828251">
    <property type="component" value="Unassembled WGS sequence"/>
</dbReference>
<proteinExistence type="predicted"/>
<evidence type="ECO:0000256" key="1">
    <source>
        <dbReference type="SAM" id="MobiDB-lite"/>
    </source>
</evidence>
<protein>
    <submittedName>
        <fullName evidence="2">Uncharacterized protein</fullName>
    </submittedName>
</protein>
<dbReference type="EMBL" id="JAIQCV010000003">
    <property type="protein sequence ID" value="KAH1115125.1"/>
    <property type="molecule type" value="Genomic_DNA"/>
</dbReference>
<accession>A0A9D4AGJ6</accession>
<keyword evidence="3" id="KW-1185">Reference proteome</keyword>
<dbReference type="AlphaFoldDB" id="A0A9D4AGJ6"/>
<gene>
    <name evidence="2" type="ORF">J1N35_008503</name>
</gene>
<feature type="region of interest" description="Disordered" evidence="1">
    <location>
        <begin position="1"/>
        <end position="30"/>
    </location>
</feature>